<accession>A0A1R3K1H0</accession>
<evidence type="ECO:0000313" key="2">
    <source>
        <dbReference type="Proteomes" id="UP000187203"/>
    </source>
</evidence>
<reference evidence="2" key="1">
    <citation type="submission" date="2013-09" db="EMBL/GenBank/DDBJ databases">
        <title>Corchorus olitorius genome sequencing.</title>
        <authorList>
            <person name="Alam M."/>
            <person name="Haque M.S."/>
            <person name="Islam M.S."/>
            <person name="Emdad E.M."/>
            <person name="Islam M.M."/>
            <person name="Ahmed B."/>
            <person name="Halim A."/>
            <person name="Hossen Q.M.M."/>
            <person name="Hossain M.Z."/>
            <person name="Ahmed R."/>
            <person name="Khan M.M."/>
            <person name="Islam R."/>
            <person name="Rashid M.M."/>
            <person name="Khan S.A."/>
            <person name="Rahman M.S."/>
            <person name="Alam M."/>
            <person name="Yahiya A.S."/>
            <person name="Khan M.S."/>
            <person name="Azam M.S."/>
            <person name="Haque T."/>
            <person name="Lashkar M.Z.H."/>
            <person name="Akhand A.I."/>
            <person name="Morshed G."/>
            <person name="Roy S."/>
            <person name="Uddin K.S."/>
            <person name="Rabeya T."/>
            <person name="Hossain A.S."/>
            <person name="Chowdhury A."/>
            <person name="Snigdha A.R."/>
            <person name="Mortoza M.S."/>
            <person name="Matin S.A."/>
            <person name="Hoque S.M.E."/>
            <person name="Islam M.K."/>
            <person name="Roy D.K."/>
            <person name="Haider R."/>
            <person name="Moosa M.M."/>
            <person name="Elias S.M."/>
            <person name="Hasan A.M."/>
            <person name="Jahan S."/>
            <person name="Shafiuddin M."/>
            <person name="Mahmood N."/>
            <person name="Shommy N.S."/>
        </authorList>
    </citation>
    <scope>NUCLEOTIDE SEQUENCE [LARGE SCALE GENOMIC DNA]</scope>
    <source>
        <strain evidence="2">cv. O-4</strain>
    </source>
</reference>
<gene>
    <name evidence="1" type="ORF">COLO4_12340</name>
</gene>
<evidence type="ECO:0000313" key="1">
    <source>
        <dbReference type="EMBL" id="OMP00828.1"/>
    </source>
</evidence>
<name>A0A1R3K1H0_9ROSI</name>
<dbReference type="AlphaFoldDB" id="A0A1R3K1H0"/>
<dbReference type="EMBL" id="AWUE01014906">
    <property type="protein sequence ID" value="OMP00828.1"/>
    <property type="molecule type" value="Genomic_DNA"/>
</dbReference>
<organism evidence="1 2">
    <name type="scientific">Corchorus olitorius</name>
    <dbReference type="NCBI Taxonomy" id="93759"/>
    <lineage>
        <taxon>Eukaryota</taxon>
        <taxon>Viridiplantae</taxon>
        <taxon>Streptophyta</taxon>
        <taxon>Embryophyta</taxon>
        <taxon>Tracheophyta</taxon>
        <taxon>Spermatophyta</taxon>
        <taxon>Magnoliopsida</taxon>
        <taxon>eudicotyledons</taxon>
        <taxon>Gunneridae</taxon>
        <taxon>Pentapetalae</taxon>
        <taxon>rosids</taxon>
        <taxon>malvids</taxon>
        <taxon>Malvales</taxon>
        <taxon>Malvaceae</taxon>
        <taxon>Grewioideae</taxon>
        <taxon>Apeibeae</taxon>
        <taxon>Corchorus</taxon>
    </lineage>
</organism>
<comment type="caution">
    <text evidence="1">The sequence shown here is derived from an EMBL/GenBank/DDBJ whole genome shotgun (WGS) entry which is preliminary data.</text>
</comment>
<protein>
    <submittedName>
        <fullName evidence="1">Uncharacterized protein</fullName>
    </submittedName>
</protein>
<dbReference type="Proteomes" id="UP000187203">
    <property type="component" value="Unassembled WGS sequence"/>
</dbReference>
<sequence>MAGCNLLRVVETVNIEREGVKKVVVIRQVVKAKLCLWWRWE</sequence>
<proteinExistence type="predicted"/>
<keyword evidence="2" id="KW-1185">Reference proteome</keyword>